<evidence type="ECO:0000313" key="5">
    <source>
        <dbReference type="Proteomes" id="UP000606653"/>
    </source>
</evidence>
<protein>
    <submittedName>
        <fullName evidence="4">Peptidase</fullName>
    </submittedName>
</protein>
<keyword evidence="1" id="KW-0378">Hydrolase</keyword>
<evidence type="ECO:0000256" key="2">
    <source>
        <dbReference type="ARBA" id="ARBA00022825"/>
    </source>
</evidence>
<dbReference type="SUPFAM" id="SSF53474">
    <property type="entry name" value="alpha/beta-Hydrolases"/>
    <property type="match status" value="1"/>
</dbReference>
<dbReference type="InterPro" id="IPR029058">
    <property type="entry name" value="AB_hydrolase_fold"/>
</dbReference>
<feature type="domain" description="Peptidase S9 prolyl oligopeptidase catalytic" evidence="3">
    <location>
        <begin position="390"/>
        <end position="597"/>
    </location>
</feature>
<name>A0ABQ2KTM0_9BACL</name>
<reference evidence="5" key="1">
    <citation type="journal article" date="2019" name="Int. J. Syst. Evol. Microbiol.">
        <title>The Global Catalogue of Microorganisms (GCM) 10K type strain sequencing project: providing services to taxonomists for standard genome sequencing and annotation.</title>
        <authorList>
            <consortium name="The Broad Institute Genomics Platform"/>
            <consortium name="The Broad Institute Genome Sequencing Center for Infectious Disease"/>
            <person name="Wu L."/>
            <person name="Ma J."/>
        </authorList>
    </citation>
    <scope>NUCLEOTIDE SEQUENCE [LARGE SCALE GENOMIC DNA]</scope>
    <source>
        <strain evidence="5">CGMCC 1.6964</strain>
    </source>
</reference>
<accession>A0ABQ2KTM0</accession>
<dbReference type="PANTHER" id="PTHR42776">
    <property type="entry name" value="SERINE PEPTIDASE S9 FAMILY MEMBER"/>
    <property type="match status" value="1"/>
</dbReference>
<comment type="caution">
    <text evidence="4">The sequence shown here is derived from an EMBL/GenBank/DDBJ whole genome shotgun (WGS) entry which is preliminary data.</text>
</comment>
<dbReference type="Proteomes" id="UP000606653">
    <property type="component" value="Unassembled WGS sequence"/>
</dbReference>
<evidence type="ECO:0000313" key="4">
    <source>
        <dbReference type="EMBL" id="GGN92283.1"/>
    </source>
</evidence>
<gene>
    <name evidence="4" type="ORF">GCM10010969_04630</name>
</gene>
<dbReference type="EMBL" id="BMLN01000001">
    <property type="protein sequence ID" value="GGN92283.1"/>
    <property type="molecule type" value="Genomic_DNA"/>
</dbReference>
<evidence type="ECO:0000259" key="3">
    <source>
        <dbReference type="Pfam" id="PF00326"/>
    </source>
</evidence>
<evidence type="ECO:0000256" key="1">
    <source>
        <dbReference type="ARBA" id="ARBA00022801"/>
    </source>
</evidence>
<dbReference type="SUPFAM" id="SSF82171">
    <property type="entry name" value="DPP6 N-terminal domain-like"/>
    <property type="match status" value="1"/>
</dbReference>
<keyword evidence="5" id="KW-1185">Reference proteome</keyword>
<proteinExistence type="predicted"/>
<dbReference type="Pfam" id="PF00326">
    <property type="entry name" value="Peptidase_S9"/>
    <property type="match status" value="1"/>
</dbReference>
<keyword evidence="2" id="KW-0720">Serine protease</keyword>
<dbReference type="Pfam" id="PF07676">
    <property type="entry name" value="PD40"/>
    <property type="match status" value="1"/>
</dbReference>
<dbReference type="InterPro" id="IPR011659">
    <property type="entry name" value="WD40"/>
</dbReference>
<dbReference type="Gene3D" id="2.120.10.30">
    <property type="entry name" value="TolB, C-terminal domain"/>
    <property type="match status" value="1"/>
</dbReference>
<dbReference type="RefSeq" id="WP_018975396.1">
    <property type="nucleotide sequence ID" value="NZ_BMLN01000001.1"/>
</dbReference>
<dbReference type="InterPro" id="IPR011042">
    <property type="entry name" value="6-blade_b-propeller_TolB-like"/>
</dbReference>
<sequence>MLSFKKPDVEQFFRTFAIQDFAVSPDEDQLVFSTNLSGKFDLWAMDLPNVFPYPLTFNGQNCHAIKYDKRGRFLVVGFDRDGDENSQLYALQPRGGELLPLCVKEGHRHMHPILSEDGKRLYYTSTKEDQTYLSALCCDLATGQEVSVLQGSGDAPVYLIDISPTEDYLVYIKQFANTHTPGFLCFGDKHVSLDPEAEGEYTVSDSVFTGEHELYFLTTAGGDFSYLAKFDVKTETKTKLLELEGVDFTSIIHDKEHGQLYLTASKGVSDYLYTYDLESSSMGGVALPVDVITSLKLGESGSLYVLGRSAVSPTNIFKKERLAEEWTCCTNYGVPGIAEEELVRPEVVTYPSFDGLEIEALFFRASEESSNGHTILWPHGGPQAAERLAFRSLFQFLVNRGFNIFAPNFRGSTGYGLSFCKRVEGDWGDGPRLDNTAGLDWIVENGYADRDKLLLMGGSFGGYMALLLHGRHADYFKAVVDIFGPSDLFSFIESVPEHWKPIMNQWVGDPVKDKEKLTAYSPITYLDGMTKPMLVIQGANDPRVVKAESDQIVKALKDKGADVEYIVLEDEGHGFSKKENEMKVYRAVLEFFEKAIKTEPAVIQAD</sequence>
<dbReference type="PANTHER" id="PTHR42776:SF27">
    <property type="entry name" value="DIPEPTIDYL PEPTIDASE FAMILY MEMBER 6"/>
    <property type="match status" value="1"/>
</dbReference>
<organism evidence="4 5">
    <name type="scientific">Saccharibacillus kuerlensis</name>
    <dbReference type="NCBI Taxonomy" id="459527"/>
    <lineage>
        <taxon>Bacteria</taxon>
        <taxon>Bacillati</taxon>
        <taxon>Bacillota</taxon>
        <taxon>Bacilli</taxon>
        <taxon>Bacillales</taxon>
        <taxon>Paenibacillaceae</taxon>
        <taxon>Saccharibacillus</taxon>
    </lineage>
</organism>
<keyword evidence="2" id="KW-0645">Protease</keyword>
<dbReference type="Gene3D" id="3.40.50.1820">
    <property type="entry name" value="alpha/beta hydrolase"/>
    <property type="match status" value="1"/>
</dbReference>
<dbReference type="InterPro" id="IPR001375">
    <property type="entry name" value="Peptidase_S9_cat"/>
</dbReference>